<dbReference type="Pfam" id="PF03176">
    <property type="entry name" value="MMPL"/>
    <property type="match status" value="2"/>
</dbReference>
<comment type="caution">
    <text evidence="10">The sequence shown here is derived from an EMBL/GenBank/DDBJ whole genome shotgun (WGS) entry which is preliminary data.</text>
</comment>
<feature type="transmembrane region" description="Helical" evidence="8">
    <location>
        <begin position="9"/>
        <end position="27"/>
    </location>
</feature>
<keyword evidence="11" id="KW-1185">Reference proteome</keyword>
<keyword evidence="4 8" id="KW-0812">Transmembrane</keyword>
<proteinExistence type="inferred from homology"/>
<evidence type="ECO:0000259" key="9">
    <source>
        <dbReference type="Pfam" id="PF03176"/>
    </source>
</evidence>
<feature type="domain" description="Membrane transport protein MMPL" evidence="9">
    <location>
        <begin position="659"/>
        <end position="968"/>
    </location>
</feature>
<feature type="transmembrane region" description="Helical" evidence="8">
    <location>
        <begin position="872"/>
        <end position="891"/>
    </location>
</feature>
<keyword evidence="3" id="KW-1003">Cell membrane</keyword>
<dbReference type="PATRIC" id="fig|1423734.3.peg.1666"/>
<feature type="transmembrane region" description="Helical" evidence="8">
    <location>
        <begin position="814"/>
        <end position="833"/>
    </location>
</feature>
<dbReference type="eggNOG" id="COG1511">
    <property type="taxonomic scope" value="Bacteria"/>
</dbReference>
<dbReference type="STRING" id="1423734.FC83_GL001647"/>
<dbReference type="eggNOG" id="COG2409">
    <property type="taxonomic scope" value="Bacteria"/>
</dbReference>
<feature type="transmembrane region" description="Helical" evidence="8">
    <location>
        <begin position="840"/>
        <end position="860"/>
    </location>
</feature>
<comment type="similarity">
    <text evidence="2">Belongs to the resistance-nodulation-cell division (RND) (TC 2.A.6) family. MmpL subfamily.</text>
</comment>
<dbReference type="PANTHER" id="PTHR33406">
    <property type="entry name" value="MEMBRANE PROTEIN MJ1562-RELATED"/>
    <property type="match status" value="1"/>
</dbReference>
<dbReference type="SUPFAM" id="SSF82866">
    <property type="entry name" value="Multidrug efflux transporter AcrB transmembrane domain"/>
    <property type="match status" value="2"/>
</dbReference>
<keyword evidence="5 8" id="KW-1133">Transmembrane helix</keyword>
<dbReference type="Gene3D" id="1.10.287.950">
    <property type="entry name" value="Methyl-accepting chemotaxis protein"/>
    <property type="match status" value="2"/>
</dbReference>
<evidence type="ECO:0000256" key="1">
    <source>
        <dbReference type="ARBA" id="ARBA00004651"/>
    </source>
</evidence>
<evidence type="ECO:0000256" key="5">
    <source>
        <dbReference type="ARBA" id="ARBA00022989"/>
    </source>
</evidence>
<dbReference type="Proteomes" id="UP000051236">
    <property type="component" value="Unassembled WGS sequence"/>
</dbReference>
<evidence type="ECO:0000256" key="4">
    <source>
        <dbReference type="ARBA" id="ARBA00022692"/>
    </source>
</evidence>
<feature type="transmembrane region" description="Helical" evidence="8">
    <location>
        <begin position="305"/>
        <end position="326"/>
    </location>
</feature>
<dbReference type="Gene3D" id="1.20.1640.10">
    <property type="entry name" value="Multidrug efflux transporter AcrB transmembrane domain"/>
    <property type="match status" value="2"/>
</dbReference>
<dbReference type="InterPro" id="IPR004869">
    <property type="entry name" value="MMPL_dom"/>
</dbReference>
<feature type="transmembrane region" description="Helical" evidence="8">
    <location>
        <begin position="911"/>
        <end position="937"/>
    </location>
</feature>
<dbReference type="InterPro" id="IPR023908">
    <property type="entry name" value="xxxLxxG_rpt"/>
</dbReference>
<feature type="coiled-coil region" evidence="7">
    <location>
        <begin position="560"/>
        <end position="594"/>
    </location>
</feature>
<accession>X0PNC9</accession>
<reference evidence="10 11" key="1">
    <citation type="journal article" date="2015" name="Genome Announc.">
        <title>Expanding the biotechnology potential of lactobacilli through comparative genomics of 213 strains and associated genera.</title>
        <authorList>
            <person name="Sun Z."/>
            <person name="Harris H.M."/>
            <person name="McCann A."/>
            <person name="Guo C."/>
            <person name="Argimon S."/>
            <person name="Zhang W."/>
            <person name="Yang X."/>
            <person name="Jeffery I.B."/>
            <person name="Cooney J.C."/>
            <person name="Kagawa T.F."/>
            <person name="Liu W."/>
            <person name="Song Y."/>
            <person name="Salvetti E."/>
            <person name="Wrobel A."/>
            <person name="Rasinkangas P."/>
            <person name="Parkhill J."/>
            <person name="Rea M.C."/>
            <person name="O'Sullivan O."/>
            <person name="Ritari J."/>
            <person name="Douillard F.P."/>
            <person name="Paul Ross R."/>
            <person name="Yang R."/>
            <person name="Briner A.E."/>
            <person name="Felis G.E."/>
            <person name="de Vos W.M."/>
            <person name="Barrangou R."/>
            <person name="Klaenhammer T.R."/>
            <person name="Caufield P.W."/>
            <person name="Cui Y."/>
            <person name="Zhang H."/>
            <person name="O'Toole P.W."/>
        </authorList>
    </citation>
    <scope>NUCLEOTIDE SEQUENCE [LARGE SCALE GENOMIC DNA]</scope>
    <source>
        <strain evidence="10 11">DSM 18527</strain>
    </source>
</reference>
<evidence type="ECO:0000256" key="8">
    <source>
        <dbReference type="SAM" id="Phobius"/>
    </source>
</evidence>
<dbReference type="NCBIfam" id="TIGR03057">
    <property type="entry name" value="xxxLxxG_by_4"/>
    <property type="match status" value="2"/>
</dbReference>
<dbReference type="PANTHER" id="PTHR33406:SF6">
    <property type="entry name" value="MEMBRANE PROTEIN YDGH-RELATED"/>
    <property type="match status" value="1"/>
</dbReference>
<dbReference type="GO" id="GO:0051301">
    <property type="term" value="P:cell division"/>
    <property type="evidence" value="ECO:0007669"/>
    <property type="project" value="UniProtKB-KW"/>
</dbReference>
<feature type="domain" description="Membrane transport protein MMPL" evidence="9">
    <location>
        <begin position="42"/>
        <end position="351"/>
    </location>
</feature>
<sequence>MEKFRQKHILPLIVWIVLILIAIFTLPDVSAVTRAHSGITLPKDVQSQVAQTIEKKAADGKKVRSLIAVFNNKDGKISSVDTEQINDRIKDLRQDKNIQIQSITAPGDNATTKKKLTSKDGTTKMAMITLKSQGSVRKQTDTILKAIKTPGLRTYVTGNDILNDDFSTVTQEGLKKTEVIAAIFIFFVLIVVFRSPIVPLISISTVAVAFLISLNIVMNLAETMNFPISNFTQVFLVVVLFGIGTDYNILLYDRFKEELSSGAETSVAAKAARRSAGRTILYSGTSVLIGFTVLALAKFSLYRSGVGVAVGVAVLLLVLLTLNMFFMSTLGPNMFWPSTNMDGSSSSKLWHWLSKTTLKHTYVMIGIIAVLAIPILLIPQHNLNFNDADELPSSVQSKKGYEVIQEHFPAGMSGPSTLYIQSKHALNTQKDLAAIDDLTNYLKQEKGVKTVSSATQPGGTEIKQLYLKSQLNTLVAGLNQASTGLKQVQTGLNQANSQLSAANVAGSTAQVQQLASGTSTLQSGAQNLSQGINTYTAGVSQLASGTNQLSASTPALTSGVNQLNASSQQLASGMAQLQQQASSLSALAQQLQAAQMSSAASGLTALGGGINQLASGTNALSSGIGQLQGQLPGLNSGVAQLNSGAQQLNNNSSNLVSGGSQVANGSAQVNSGVQAMNTKMQALGTQVTQLQSGLTNATNALGQIDNGTGTIKQYLQGMGGSYMGDTFYIPKDNIQSKTFKPALDTYMSKDRKIANIMVVLKGDPSTTASADQMRTIKRDIKAKLKNTSLQDAKVAMGGQTSQTADLQDLSNGDFVRTAAIMLIGISVALLFVTRSVIQDLTIIGTLIVTYVSALNITRWLSSLILGRDMLTWNTPFFGFIMLVALGVDYSIFLMTRYRGDASAIPDVRQRILSAATVIGAVVISAAIILGGTFAALIPSGVITLIQVAMVVMVGLLILVFALPIVMSAMVKWTYPYVKDKMYQKVQDVKNAAIKPQAKTKK</sequence>
<keyword evidence="6 8" id="KW-0472">Membrane</keyword>
<comment type="subcellular location">
    <subcellularLocation>
        <location evidence="1">Cell membrane</location>
        <topology evidence="1">Multi-pass membrane protein</topology>
    </subcellularLocation>
</comment>
<evidence type="ECO:0000256" key="7">
    <source>
        <dbReference type="SAM" id="Coils"/>
    </source>
</evidence>
<dbReference type="RefSeq" id="WP_035450724.1">
    <property type="nucleotide sequence ID" value="NZ_AZGA01000088.1"/>
</dbReference>
<name>X0PNC9_9LACO</name>
<feature type="transmembrane region" description="Helical" evidence="8">
    <location>
        <begin position="200"/>
        <end position="221"/>
    </location>
</feature>
<organism evidence="10 11">
    <name type="scientific">Agrilactobacillus composti DSM 18527 = JCM 14202</name>
    <dbReference type="NCBI Taxonomy" id="1423734"/>
    <lineage>
        <taxon>Bacteria</taxon>
        <taxon>Bacillati</taxon>
        <taxon>Bacillota</taxon>
        <taxon>Bacilli</taxon>
        <taxon>Lactobacillales</taxon>
        <taxon>Lactobacillaceae</taxon>
        <taxon>Agrilactobacillus</taxon>
    </lineage>
</organism>
<feature type="transmembrane region" description="Helical" evidence="8">
    <location>
        <begin position="943"/>
        <end position="970"/>
    </location>
</feature>
<keyword evidence="10" id="KW-0131">Cell cycle</keyword>
<evidence type="ECO:0000313" key="11">
    <source>
        <dbReference type="Proteomes" id="UP000051236"/>
    </source>
</evidence>
<evidence type="ECO:0000256" key="6">
    <source>
        <dbReference type="ARBA" id="ARBA00023136"/>
    </source>
</evidence>
<feature type="transmembrane region" description="Helical" evidence="8">
    <location>
        <begin position="233"/>
        <end position="252"/>
    </location>
</feature>
<dbReference type="OrthoDB" id="9782006at2"/>
<evidence type="ECO:0000256" key="3">
    <source>
        <dbReference type="ARBA" id="ARBA00022475"/>
    </source>
</evidence>
<keyword evidence="10" id="KW-0132">Cell division</keyword>
<dbReference type="AlphaFoldDB" id="X0PNC9"/>
<evidence type="ECO:0000256" key="2">
    <source>
        <dbReference type="ARBA" id="ARBA00010157"/>
    </source>
</evidence>
<keyword evidence="7" id="KW-0175">Coiled coil</keyword>
<evidence type="ECO:0000313" key="10">
    <source>
        <dbReference type="EMBL" id="KRM30513.1"/>
    </source>
</evidence>
<gene>
    <name evidence="10" type="ORF">FC83_GL001647</name>
</gene>
<protein>
    <submittedName>
        <fullName evidence="10">RND superfamily resistance-nodulation-cell division proton (H+) antiporter</fullName>
    </submittedName>
</protein>
<feature type="transmembrane region" description="Helical" evidence="8">
    <location>
        <begin position="280"/>
        <end position="299"/>
    </location>
</feature>
<dbReference type="GO" id="GO:0005886">
    <property type="term" value="C:plasma membrane"/>
    <property type="evidence" value="ECO:0007669"/>
    <property type="project" value="UniProtKB-SubCell"/>
</dbReference>
<dbReference type="EMBL" id="AZGA01000088">
    <property type="protein sequence ID" value="KRM30513.1"/>
    <property type="molecule type" value="Genomic_DNA"/>
</dbReference>
<dbReference type="InterPro" id="IPR050545">
    <property type="entry name" value="Mycobact_MmpL"/>
</dbReference>
<feature type="transmembrane region" description="Helical" evidence="8">
    <location>
        <begin position="361"/>
        <end position="378"/>
    </location>
</feature>
<feature type="transmembrane region" description="Helical" evidence="8">
    <location>
        <begin position="177"/>
        <end position="193"/>
    </location>
</feature>